<dbReference type="Proteomes" id="UP000184608">
    <property type="component" value="Unassembled WGS sequence"/>
</dbReference>
<sequence length="450" mass="49853">MAVSVPYHPGLVLGNILESSYLSYIQQHSQIQGQTEKCRKQHNALTQQKNKLDMIREELVSMGVDETDLSEIDNEIQRVRKKMLKAAVNYSKAVINTEKQLASLEGSTSLASVSSQSESPVDFMKSEMMAKPLASDSIELDMQFFHLDSHTTDPTAFAAQIARHVAHQSGHQLADQVQKKVMHHASQHNIQGTLVISANCTHRTASVFSPLVLDPEKAVRAWNACYPGQAIAAQSVDKVKKTTSSGRSQMQTLDVLSGATFGSSFVGMVHFIQDDTLTSAGEKARSSGYLTQSNLQIQCSFVSMGIIPETGSSTARTVVSDIAGDTRSQVQAMSFLNSDREDEFETEETLKQAEEERSNYKNMLSHSMKSVVEAFSQTAMTEQNVLNLDTLMTIFDNFTESARNTKKACGVPLNYYITQYTRDDILQLFQRHTRATSKQSESSHVPQEES</sequence>
<organism evidence="2 3">
    <name type="scientific">Vibrio aerogenes CECT 7868</name>
    <dbReference type="NCBI Taxonomy" id="1216006"/>
    <lineage>
        <taxon>Bacteria</taxon>
        <taxon>Pseudomonadati</taxon>
        <taxon>Pseudomonadota</taxon>
        <taxon>Gammaproteobacteria</taxon>
        <taxon>Vibrionales</taxon>
        <taxon>Vibrionaceae</taxon>
        <taxon>Vibrio</taxon>
    </lineage>
</organism>
<dbReference type="OrthoDB" id="9101001at2"/>
<dbReference type="STRING" id="1216006.VA7868_00366"/>
<evidence type="ECO:0000256" key="1">
    <source>
        <dbReference type="SAM" id="Coils"/>
    </source>
</evidence>
<evidence type="ECO:0000313" key="2">
    <source>
        <dbReference type="EMBL" id="SHH73731.1"/>
    </source>
</evidence>
<dbReference type="RefSeq" id="WP_073602140.1">
    <property type="nucleotide sequence ID" value="NZ_FQXZ01000005.1"/>
</dbReference>
<feature type="coiled-coil region" evidence="1">
    <location>
        <begin position="336"/>
        <end position="370"/>
    </location>
</feature>
<accession>A0A1M5VEW0</accession>
<proteinExistence type="predicted"/>
<gene>
    <name evidence="2" type="ORF">VA7868_00366</name>
</gene>
<protein>
    <submittedName>
        <fullName evidence="2">Uncharacterized protein</fullName>
    </submittedName>
</protein>
<dbReference type="AlphaFoldDB" id="A0A1M5VEW0"/>
<keyword evidence="1" id="KW-0175">Coiled coil</keyword>
<keyword evidence="3" id="KW-1185">Reference proteome</keyword>
<reference evidence="2 3" key="1">
    <citation type="submission" date="2016-11" db="EMBL/GenBank/DDBJ databases">
        <authorList>
            <person name="Jaros S."/>
            <person name="Januszkiewicz K."/>
            <person name="Wedrychowicz H."/>
        </authorList>
    </citation>
    <scope>NUCLEOTIDE SEQUENCE [LARGE SCALE GENOMIC DNA]</scope>
    <source>
        <strain evidence="2 3">CECT 7868</strain>
    </source>
</reference>
<dbReference type="EMBL" id="FQXZ01000005">
    <property type="protein sequence ID" value="SHH73731.1"/>
    <property type="molecule type" value="Genomic_DNA"/>
</dbReference>
<name>A0A1M5VEW0_9VIBR</name>
<evidence type="ECO:0000313" key="3">
    <source>
        <dbReference type="Proteomes" id="UP000184608"/>
    </source>
</evidence>